<reference evidence="1" key="1">
    <citation type="journal article" date="2019" name="bioRxiv">
        <title>The Genome of the Zebra Mussel, Dreissena polymorpha: A Resource for Invasive Species Research.</title>
        <authorList>
            <person name="McCartney M.A."/>
            <person name="Auch B."/>
            <person name="Kono T."/>
            <person name="Mallez S."/>
            <person name="Zhang Y."/>
            <person name="Obille A."/>
            <person name="Becker A."/>
            <person name="Abrahante J.E."/>
            <person name="Garbe J."/>
            <person name="Badalamenti J.P."/>
            <person name="Herman A."/>
            <person name="Mangelson H."/>
            <person name="Liachko I."/>
            <person name="Sullivan S."/>
            <person name="Sone E.D."/>
            <person name="Koren S."/>
            <person name="Silverstein K.A.T."/>
            <person name="Beckman K.B."/>
            <person name="Gohl D.M."/>
        </authorList>
    </citation>
    <scope>NUCLEOTIDE SEQUENCE</scope>
    <source>
        <strain evidence="1">Duluth1</strain>
        <tissue evidence="1">Whole animal</tissue>
    </source>
</reference>
<comment type="caution">
    <text evidence="1">The sequence shown here is derived from an EMBL/GenBank/DDBJ whole genome shotgun (WGS) entry which is preliminary data.</text>
</comment>
<dbReference type="AlphaFoldDB" id="A0A9D4RL34"/>
<evidence type="ECO:0000313" key="1">
    <source>
        <dbReference type="EMBL" id="KAH3872309.1"/>
    </source>
</evidence>
<organism evidence="1 2">
    <name type="scientific">Dreissena polymorpha</name>
    <name type="common">Zebra mussel</name>
    <name type="synonym">Mytilus polymorpha</name>
    <dbReference type="NCBI Taxonomy" id="45954"/>
    <lineage>
        <taxon>Eukaryota</taxon>
        <taxon>Metazoa</taxon>
        <taxon>Spiralia</taxon>
        <taxon>Lophotrochozoa</taxon>
        <taxon>Mollusca</taxon>
        <taxon>Bivalvia</taxon>
        <taxon>Autobranchia</taxon>
        <taxon>Heteroconchia</taxon>
        <taxon>Euheterodonta</taxon>
        <taxon>Imparidentia</taxon>
        <taxon>Neoheterodontei</taxon>
        <taxon>Myida</taxon>
        <taxon>Dreissenoidea</taxon>
        <taxon>Dreissenidae</taxon>
        <taxon>Dreissena</taxon>
    </lineage>
</organism>
<name>A0A9D4RL34_DREPO</name>
<accession>A0A9D4RL34</accession>
<evidence type="ECO:0000313" key="2">
    <source>
        <dbReference type="Proteomes" id="UP000828390"/>
    </source>
</evidence>
<gene>
    <name evidence="1" type="ORF">DPMN_035524</name>
</gene>
<protein>
    <submittedName>
        <fullName evidence="1">Uncharacterized protein</fullName>
    </submittedName>
</protein>
<reference evidence="1" key="2">
    <citation type="submission" date="2020-11" db="EMBL/GenBank/DDBJ databases">
        <authorList>
            <person name="McCartney M.A."/>
            <person name="Auch B."/>
            <person name="Kono T."/>
            <person name="Mallez S."/>
            <person name="Becker A."/>
            <person name="Gohl D.M."/>
            <person name="Silverstein K.A.T."/>
            <person name="Koren S."/>
            <person name="Bechman K.B."/>
            <person name="Herman A."/>
            <person name="Abrahante J.E."/>
            <person name="Garbe J."/>
        </authorList>
    </citation>
    <scope>NUCLEOTIDE SEQUENCE</scope>
    <source>
        <strain evidence="1">Duluth1</strain>
        <tissue evidence="1">Whole animal</tissue>
    </source>
</reference>
<dbReference type="EMBL" id="JAIWYP010000002">
    <property type="protein sequence ID" value="KAH3872309.1"/>
    <property type="molecule type" value="Genomic_DNA"/>
</dbReference>
<dbReference type="Proteomes" id="UP000828390">
    <property type="component" value="Unassembled WGS sequence"/>
</dbReference>
<proteinExistence type="predicted"/>
<keyword evidence="2" id="KW-1185">Reference proteome</keyword>
<sequence length="76" mass="8686">MIFISNWYFCYIVSHESLTSQEVQLLLGRAGKEVPHPPTGDVANDAANEFPAWLLEYLFLTALNEQLIMEKDKSLK</sequence>